<protein>
    <submittedName>
        <fullName evidence="1">Uncharacterized protein</fullName>
    </submittedName>
</protein>
<reference evidence="2" key="1">
    <citation type="journal article" date="2019" name="Int. J. Syst. Evol. Microbiol.">
        <title>The Global Catalogue of Microorganisms (GCM) 10K type strain sequencing project: providing services to taxonomists for standard genome sequencing and annotation.</title>
        <authorList>
            <consortium name="The Broad Institute Genomics Platform"/>
            <consortium name="The Broad Institute Genome Sequencing Center for Infectious Disease"/>
            <person name="Wu L."/>
            <person name="Ma J."/>
        </authorList>
    </citation>
    <scope>NUCLEOTIDE SEQUENCE [LARGE SCALE GENOMIC DNA]</scope>
    <source>
        <strain evidence="2">KCTC 33576</strain>
    </source>
</reference>
<keyword evidence="2" id="KW-1185">Reference proteome</keyword>
<comment type="caution">
    <text evidence="1">The sequence shown here is derived from an EMBL/GenBank/DDBJ whole genome shotgun (WGS) entry which is preliminary data.</text>
</comment>
<evidence type="ECO:0000313" key="2">
    <source>
        <dbReference type="Proteomes" id="UP001597391"/>
    </source>
</evidence>
<gene>
    <name evidence="1" type="ORF">ACFSYH_01905</name>
</gene>
<dbReference type="EMBL" id="JBHUOP010000001">
    <property type="protein sequence ID" value="MFD2839325.1"/>
    <property type="molecule type" value="Genomic_DNA"/>
</dbReference>
<organism evidence="1 2">
    <name type="scientific">Populibacterium corticicola</name>
    <dbReference type="NCBI Taxonomy" id="1812826"/>
    <lineage>
        <taxon>Bacteria</taxon>
        <taxon>Bacillati</taxon>
        <taxon>Actinomycetota</taxon>
        <taxon>Actinomycetes</taxon>
        <taxon>Micrococcales</taxon>
        <taxon>Jonesiaceae</taxon>
        <taxon>Populibacterium</taxon>
    </lineage>
</organism>
<accession>A0ABW5XBJ2</accession>
<name>A0ABW5XBJ2_9MICO</name>
<proteinExistence type="predicted"/>
<sequence>MSDLVQAIGTVAGKQAALSLLGVVTAIDTGAKSLTVDINPGNPNEPILLHGIRWFDTYTPQVDDFVGLIAIGSGWWVLGRNSLDLRERPRAYGEATVNAGRMWECEAIERDSIYSWTQIASTGQSRVGLWTDVPGMPSMYKHFYTAVEIPRVSDIPSGATIESGYLTISASLSLNWEPFTGLDIGAHSYTSLPSGPPSSWADDSADMYIDAQPRYYQVPINSDIALGLAAGTAKGVLLSPWYAYALAHVSSIQATLTYSVPI</sequence>
<dbReference type="Proteomes" id="UP001597391">
    <property type="component" value="Unassembled WGS sequence"/>
</dbReference>
<evidence type="ECO:0000313" key="1">
    <source>
        <dbReference type="EMBL" id="MFD2839325.1"/>
    </source>
</evidence>
<dbReference type="RefSeq" id="WP_377464778.1">
    <property type="nucleotide sequence ID" value="NZ_JBHUOP010000001.1"/>
</dbReference>